<sequence>MVRADVSVRTTDHPCVGLPYLFPLPHLPQIEMGVALFRGSAELGERWLMVWAG</sequence>
<accession>A0ABU0TCM9</accession>
<evidence type="ECO:0000313" key="1">
    <source>
        <dbReference type="EMBL" id="MDQ1033443.1"/>
    </source>
</evidence>
<keyword evidence="2" id="KW-1185">Reference proteome</keyword>
<name>A0ABU0TCM9_9ACTN</name>
<evidence type="ECO:0000313" key="2">
    <source>
        <dbReference type="Proteomes" id="UP001230328"/>
    </source>
</evidence>
<dbReference type="EMBL" id="JAUSZI010000002">
    <property type="protein sequence ID" value="MDQ1033443.1"/>
    <property type="molecule type" value="Genomic_DNA"/>
</dbReference>
<organism evidence="1 2">
    <name type="scientific">Streptomyces umbrinus</name>
    <dbReference type="NCBI Taxonomy" id="67370"/>
    <lineage>
        <taxon>Bacteria</taxon>
        <taxon>Bacillati</taxon>
        <taxon>Actinomycetota</taxon>
        <taxon>Actinomycetes</taxon>
        <taxon>Kitasatosporales</taxon>
        <taxon>Streptomycetaceae</taxon>
        <taxon>Streptomyces</taxon>
        <taxon>Streptomyces phaeochromogenes group</taxon>
    </lineage>
</organism>
<gene>
    <name evidence="1" type="ORF">QF035_011025</name>
</gene>
<comment type="caution">
    <text evidence="1">The sequence shown here is derived from an EMBL/GenBank/DDBJ whole genome shotgun (WGS) entry which is preliminary data.</text>
</comment>
<dbReference type="Proteomes" id="UP001230328">
    <property type="component" value="Unassembled WGS sequence"/>
</dbReference>
<proteinExistence type="predicted"/>
<reference evidence="1 2" key="1">
    <citation type="submission" date="2023-07" db="EMBL/GenBank/DDBJ databases">
        <title>Comparative genomics of wheat-associated soil bacteria to identify genetic determinants of phenazine resistance.</title>
        <authorList>
            <person name="Mouncey N."/>
        </authorList>
    </citation>
    <scope>NUCLEOTIDE SEQUENCE [LARGE SCALE GENOMIC DNA]</scope>
    <source>
        <strain evidence="1 2">V2I4</strain>
    </source>
</reference>
<protein>
    <submittedName>
        <fullName evidence="1">Uncharacterized protein</fullName>
    </submittedName>
</protein>